<reference evidence="2 3" key="1">
    <citation type="submission" date="2016-07" db="EMBL/GenBank/DDBJ databases">
        <title>Pervasive Adenine N6-methylation of Active Genes in Fungi.</title>
        <authorList>
            <consortium name="DOE Joint Genome Institute"/>
            <person name="Mondo S.J."/>
            <person name="Dannebaum R.O."/>
            <person name="Kuo R.C."/>
            <person name="Labutti K."/>
            <person name="Haridas S."/>
            <person name="Kuo A."/>
            <person name="Salamov A."/>
            <person name="Ahrendt S.R."/>
            <person name="Lipzen A."/>
            <person name="Sullivan W."/>
            <person name="Andreopoulos W.B."/>
            <person name="Clum A."/>
            <person name="Lindquist E."/>
            <person name="Daum C."/>
            <person name="Ramamoorthy G.K."/>
            <person name="Gryganskyi A."/>
            <person name="Culley D."/>
            <person name="Magnuson J.K."/>
            <person name="James T.Y."/>
            <person name="O'Malley M.A."/>
            <person name="Stajich J.E."/>
            <person name="Spatafora J.W."/>
            <person name="Visel A."/>
            <person name="Grigoriev I.V."/>
        </authorList>
    </citation>
    <scope>NUCLEOTIDE SEQUENCE [LARGE SCALE GENOMIC DNA]</scope>
    <source>
        <strain evidence="2 3">ATCC 12442</strain>
    </source>
</reference>
<feature type="transmembrane region" description="Helical" evidence="1">
    <location>
        <begin position="193"/>
        <end position="216"/>
    </location>
</feature>
<dbReference type="Proteomes" id="UP000193922">
    <property type="component" value="Unassembled WGS sequence"/>
</dbReference>
<protein>
    <recommendedName>
        <fullName evidence="4">G-protein coupled receptors family 1 profile domain-containing protein</fullName>
    </recommendedName>
</protein>
<evidence type="ECO:0008006" key="4">
    <source>
        <dbReference type="Google" id="ProtNLM"/>
    </source>
</evidence>
<sequence length="357" mass="41632">ICLYIPIKQSQNRLDRLTNASEKEYFRRRESPGYKLDPVGPVDTVIIITVASMYGATLFVLLYAWWNRNYPPIRRKNLLATTAMYITAALWLVGDIVTNGHVHLVGPFKYCIIWSAWFRMLFCYVNGCFVMIRLYALYRVFVQSRPSHSVSYWAPLIVLAVPILAFCITPTALDKMKIAYYIQSVELCNYTDPFRYTFMALMWLIWLTNLILMILIRKIQPSFREHHESFIISGAAIVNLVITTVVNVTNPTFALDLKLRSINTIFDCIGSILAPWIIIIFPCYQCFFHHHEYLRMWLDKLRADGLAKQYEISTETQFGNRCTSYSRLGSDKEHITRPQPEDNTEFMFHNSTLNIRL</sequence>
<feature type="transmembrane region" description="Helical" evidence="1">
    <location>
        <begin position="45"/>
        <end position="66"/>
    </location>
</feature>
<feature type="transmembrane region" description="Helical" evidence="1">
    <location>
        <begin position="78"/>
        <end position="97"/>
    </location>
</feature>
<evidence type="ECO:0000256" key="1">
    <source>
        <dbReference type="SAM" id="Phobius"/>
    </source>
</evidence>
<keyword evidence="3" id="KW-1185">Reference proteome</keyword>
<dbReference type="AlphaFoldDB" id="A0A1Y1VX04"/>
<accession>A0A1Y1VX04</accession>
<evidence type="ECO:0000313" key="2">
    <source>
        <dbReference type="EMBL" id="ORX65743.1"/>
    </source>
</evidence>
<name>A0A1Y1VX04_9FUNG</name>
<dbReference type="RefSeq" id="XP_040739851.1">
    <property type="nucleotide sequence ID" value="XM_040892302.1"/>
</dbReference>
<feature type="transmembrane region" description="Helical" evidence="1">
    <location>
        <begin position="228"/>
        <end position="249"/>
    </location>
</feature>
<feature type="transmembrane region" description="Helical" evidence="1">
    <location>
        <begin position="269"/>
        <end position="288"/>
    </location>
</feature>
<keyword evidence="1" id="KW-1133">Transmembrane helix</keyword>
<gene>
    <name evidence="2" type="ORF">DL89DRAFT_97047</name>
</gene>
<feature type="non-terminal residue" evidence="2">
    <location>
        <position position="1"/>
    </location>
</feature>
<comment type="caution">
    <text evidence="2">The sequence shown here is derived from an EMBL/GenBank/DDBJ whole genome shotgun (WGS) entry which is preliminary data.</text>
</comment>
<organism evidence="2 3">
    <name type="scientific">Linderina pennispora</name>
    <dbReference type="NCBI Taxonomy" id="61395"/>
    <lineage>
        <taxon>Eukaryota</taxon>
        <taxon>Fungi</taxon>
        <taxon>Fungi incertae sedis</taxon>
        <taxon>Zoopagomycota</taxon>
        <taxon>Kickxellomycotina</taxon>
        <taxon>Kickxellomycetes</taxon>
        <taxon>Kickxellales</taxon>
        <taxon>Kickxellaceae</taxon>
        <taxon>Linderina</taxon>
    </lineage>
</organism>
<dbReference type="OrthoDB" id="5585295at2759"/>
<feature type="transmembrane region" description="Helical" evidence="1">
    <location>
        <begin position="150"/>
        <end position="173"/>
    </location>
</feature>
<feature type="transmembrane region" description="Helical" evidence="1">
    <location>
        <begin position="117"/>
        <end position="138"/>
    </location>
</feature>
<dbReference type="GeneID" id="63808950"/>
<keyword evidence="1" id="KW-0472">Membrane</keyword>
<evidence type="ECO:0000313" key="3">
    <source>
        <dbReference type="Proteomes" id="UP000193922"/>
    </source>
</evidence>
<keyword evidence="1" id="KW-0812">Transmembrane</keyword>
<proteinExistence type="predicted"/>
<dbReference type="EMBL" id="MCFD01000022">
    <property type="protein sequence ID" value="ORX65743.1"/>
    <property type="molecule type" value="Genomic_DNA"/>
</dbReference>